<feature type="active site" evidence="3 4">
    <location>
        <position position="219"/>
    </location>
</feature>
<dbReference type="InterPro" id="IPR011006">
    <property type="entry name" value="CheY-like_superfamily"/>
</dbReference>
<dbReference type="GO" id="GO:0000156">
    <property type="term" value="F:phosphorelay response regulator activity"/>
    <property type="evidence" value="ECO:0007669"/>
    <property type="project" value="InterPro"/>
</dbReference>
<dbReference type="GO" id="GO:0006935">
    <property type="term" value="P:chemotaxis"/>
    <property type="evidence" value="ECO:0007669"/>
    <property type="project" value="UniProtKB-UniRule"/>
</dbReference>
<evidence type="ECO:0000259" key="6">
    <source>
        <dbReference type="PROSITE" id="PS50110"/>
    </source>
</evidence>
<dbReference type="AlphaFoldDB" id="A0A0H3BIU1"/>
<feature type="active site" evidence="3 4">
    <location>
        <position position="342"/>
    </location>
</feature>
<evidence type="ECO:0000259" key="7">
    <source>
        <dbReference type="PROSITE" id="PS50122"/>
    </source>
</evidence>
<dbReference type="InterPro" id="IPR008248">
    <property type="entry name" value="CheB-like"/>
</dbReference>
<feature type="active site" evidence="3 4">
    <location>
        <position position="246"/>
    </location>
</feature>
<dbReference type="Pfam" id="PF00072">
    <property type="entry name" value="Response_reg"/>
    <property type="match status" value="1"/>
</dbReference>
<dbReference type="GO" id="GO:0050568">
    <property type="term" value="F:protein-glutamine glutaminase activity"/>
    <property type="evidence" value="ECO:0007669"/>
    <property type="project" value="UniProtKB-UniRule"/>
</dbReference>
<dbReference type="PATRIC" id="fig|455434.6.peg.626"/>
<organism evidence="8 9">
    <name type="scientific">Treponema pallidum subsp. pallidum (strain SS14)</name>
    <dbReference type="NCBI Taxonomy" id="455434"/>
    <lineage>
        <taxon>Bacteria</taxon>
        <taxon>Pseudomonadati</taxon>
        <taxon>Spirochaetota</taxon>
        <taxon>Spirochaetia</taxon>
        <taxon>Spirochaetales</taxon>
        <taxon>Treponemataceae</taxon>
        <taxon>Treponema</taxon>
    </lineage>
</organism>
<comment type="similarity">
    <text evidence="3">Belongs to the CheB family.</text>
</comment>
<reference evidence="8 9" key="1">
    <citation type="journal article" date="2008" name="BMC Microbiol.">
        <title>Complete genome sequence of Treponema pallidum ssp. pallidum strain SS14 determined with oligonucleotide arrays.</title>
        <authorList>
            <person name="Matejkova P."/>
            <person name="Strouhal M."/>
            <person name="Smajs D."/>
            <person name="Norris S.J."/>
            <person name="Palzkill T."/>
            <person name="Petrosino J.F."/>
            <person name="Sodergren E."/>
            <person name="Norton J.E."/>
            <person name="Singh J."/>
            <person name="Richmond T.A."/>
            <person name="Molla M.N."/>
            <person name="Albert T.J."/>
            <person name="Weinstock G.M."/>
        </authorList>
    </citation>
    <scope>NUCLEOTIDE SEQUENCE [LARGE SCALE GENOMIC DNA]</scope>
    <source>
        <strain evidence="8 9">SS14</strain>
    </source>
</reference>
<comment type="catalytic activity">
    <reaction evidence="2 3">
        <text>[protein]-L-glutamate 5-O-methyl ester + H2O = L-glutamyl-[protein] + methanol + H(+)</text>
        <dbReference type="Rhea" id="RHEA:23236"/>
        <dbReference type="Rhea" id="RHEA-COMP:10208"/>
        <dbReference type="Rhea" id="RHEA-COMP:10311"/>
        <dbReference type="ChEBI" id="CHEBI:15377"/>
        <dbReference type="ChEBI" id="CHEBI:15378"/>
        <dbReference type="ChEBI" id="CHEBI:17790"/>
        <dbReference type="ChEBI" id="CHEBI:29973"/>
        <dbReference type="ChEBI" id="CHEBI:82795"/>
        <dbReference type="EC" id="3.1.1.61"/>
    </reaction>
</comment>
<dbReference type="EC" id="3.5.1.44" evidence="3"/>
<dbReference type="KEGG" id="tpp:TPASS_0631"/>
<evidence type="ECO:0000256" key="5">
    <source>
        <dbReference type="PROSITE-ProRule" id="PRU00169"/>
    </source>
</evidence>
<dbReference type="EMBL" id="CP000805">
    <property type="protein sequence ID" value="ACD71050.1"/>
    <property type="molecule type" value="Genomic_DNA"/>
</dbReference>
<dbReference type="EC" id="3.1.1.61" evidence="3"/>
<comment type="subcellular location">
    <subcellularLocation>
        <location evidence="3">Cytoplasm</location>
    </subcellularLocation>
</comment>
<dbReference type="SUPFAM" id="SSF52172">
    <property type="entry name" value="CheY-like"/>
    <property type="match status" value="1"/>
</dbReference>
<dbReference type="HAMAP" id="MF_00099">
    <property type="entry name" value="CheB_chemtxs"/>
    <property type="match status" value="1"/>
</dbReference>
<proteinExistence type="inferred from homology"/>
<dbReference type="SMR" id="A0A0H3BIU1"/>
<comment type="catalytic activity">
    <reaction evidence="3">
        <text>L-glutaminyl-[protein] + H2O = L-glutamyl-[protein] + NH4(+)</text>
        <dbReference type="Rhea" id="RHEA:16441"/>
        <dbReference type="Rhea" id="RHEA-COMP:10207"/>
        <dbReference type="Rhea" id="RHEA-COMP:10208"/>
        <dbReference type="ChEBI" id="CHEBI:15377"/>
        <dbReference type="ChEBI" id="CHEBI:28938"/>
        <dbReference type="ChEBI" id="CHEBI:29973"/>
        <dbReference type="ChEBI" id="CHEBI:30011"/>
        <dbReference type="EC" id="3.5.1.44"/>
    </reaction>
</comment>
<protein>
    <recommendedName>
        <fullName evidence="3">Protein-glutamate methylesterase/protein-glutamine glutaminase</fullName>
        <ecNumber evidence="3">3.1.1.61</ecNumber>
        <ecNumber evidence="3">3.5.1.44</ecNumber>
    </recommendedName>
</protein>
<comment type="PTM">
    <text evidence="3">Phosphorylated by CheA. Phosphorylation of the N-terminal regulatory domain activates the methylesterase activity.</text>
</comment>
<dbReference type="Gene3D" id="3.40.50.180">
    <property type="entry name" value="Methylesterase CheB, C-terminal domain"/>
    <property type="match status" value="1"/>
</dbReference>
<dbReference type="Gene3D" id="3.40.50.2300">
    <property type="match status" value="1"/>
</dbReference>
<keyword evidence="3 5" id="KW-0597">Phosphoprotein</keyword>
<dbReference type="InterPro" id="IPR000673">
    <property type="entry name" value="Sig_transdc_resp-reg_Me-estase"/>
</dbReference>
<feature type="modified residue" description="4-aspartylphosphate" evidence="3 5">
    <location>
        <position position="59"/>
    </location>
</feature>
<gene>
    <name evidence="3 8" type="primary">cheB</name>
    <name evidence="8" type="ordered locus">TPASS_0631</name>
</gene>
<dbReference type="PROSITE" id="PS50110">
    <property type="entry name" value="RESPONSE_REGULATORY"/>
    <property type="match status" value="1"/>
</dbReference>
<dbReference type="CDD" id="cd16432">
    <property type="entry name" value="CheB_Rec"/>
    <property type="match status" value="1"/>
</dbReference>
<evidence type="ECO:0000256" key="2">
    <source>
        <dbReference type="ARBA" id="ARBA00048267"/>
    </source>
</evidence>
<dbReference type="PANTHER" id="PTHR42872">
    <property type="entry name" value="PROTEIN-GLUTAMATE METHYLESTERASE/PROTEIN-GLUTAMINE GLUTAMINASE"/>
    <property type="match status" value="1"/>
</dbReference>
<dbReference type="GO" id="GO:0008984">
    <property type="term" value="F:protein-glutamate methylesterase activity"/>
    <property type="evidence" value="ECO:0007669"/>
    <property type="project" value="UniProtKB-UniRule"/>
</dbReference>
<dbReference type="GO" id="GO:0005737">
    <property type="term" value="C:cytoplasm"/>
    <property type="evidence" value="ECO:0007669"/>
    <property type="project" value="UniProtKB-SubCell"/>
</dbReference>
<evidence type="ECO:0000313" key="9">
    <source>
        <dbReference type="Proteomes" id="UP000001202"/>
    </source>
</evidence>
<accession>A0A0H3BIU1</accession>
<evidence type="ECO:0000256" key="3">
    <source>
        <dbReference type="HAMAP-Rule" id="MF_00099"/>
    </source>
</evidence>
<dbReference type="PANTHER" id="PTHR42872:SF3">
    <property type="entry name" value="PROTEIN-GLUTAMATE METHYLESTERASE_PROTEIN-GLUTAMINE GLUTAMINASE 1"/>
    <property type="match status" value="1"/>
</dbReference>
<evidence type="ECO:0000313" key="8">
    <source>
        <dbReference type="EMBL" id="ACD71050.1"/>
    </source>
</evidence>
<dbReference type="NCBIfam" id="NF001965">
    <property type="entry name" value="PRK00742.1"/>
    <property type="match status" value="1"/>
</dbReference>
<dbReference type="SMART" id="SM00448">
    <property type="entry name" value="REC"/>
    <property type="match status" value="1"/>
</dbReference>
<name>A0A0H3BIU1_TREPS</name>
<dbReference type="InterPro" id="IPR001789">
    <property type="entry name" value="Sig_transdc_resp-reg_receiver"/>
</dbReference>
<dbReference type="PROSITE" id="PS50122">
    <property type="entry name" value="CHEB"/>
    <property type="match status" value="1"/>
</dbReference>
<evidence type="ECO:0000256" key="4">
    <source>
        <dbReference type="PROSITE-ProRule" id="PRU00050"/>
    </source>
</evidence>
<keyword evidence="3" id="KW-0963">Cytoplasm</keyword>
<dbReference type="SUPFAM" id="SSF52738">
    <property type="entry name" value="Methylesterase CheB, C-terminal domain"/>
    <property type="match status" value="1"/>
</dbReference>
<keyword evidence="1 3" id="KW-0378">Hydrolase</keyword>
<feature type="domain" description="Response regulatory" evidence="6">
    <location>
        <begin position="8"/>
        <end position="126"/>
    </location>
</feature>
<dbReference type="Pfam" id="PF01339">
    <property type="entry name" value="CheB_methylest"/>
    <property type="match status" value="1"/>
</dbReference>
<dbReference type="InterPro" id="IPR035909">
    <property type="entry name" value="CheB_C"/>
</dbReference>
<evidence type="ECO:0000256" key="1">
    <source>
        <dbReference type="ARBA" id="ARBA00022801"/>
    </source>
</evidence>
<dbReference type="Proteomes" id="UP000001202">
    <property type="component" value="Chromosome"/>
</dbReference>
<dbReference type="PIRSF" id="PIRSF000876">
    <property type="entry name" value="RR_chemtxs_CheB"/>
    <property type="match status" value="1"/>
</dbReference>
<dbReference type="CDD" id="cd17541">
    <property type="entry name" value="REC_CheB-like"/>
    <property type="match status" value="1"/>
</dbReference>
<dbReference type="RefSeq" id="WP_010882077.1">
    <property type="nucleotide sequence ID" value="NC_010741.1"/>
</dbReference>
<comment type="domain">
    <text evidence="3">Contains a C-terminal catalytic domain, and an N-terminal region which modulates catalytic activity.</text>
</comment>
<dbReference type="GeneID" id="93876398"/>
<keyword evidence="3 4" id="KW-0145">Chemotaxis</keyword>
<sequence>MKNTNDIAVLIVDDSALMRKVIGKVIEGAPGLSIAGKAMNGRFALDMLERVQPDVILLDLEMPHMNGLQFLEQRKRLRIDIPVIILSSIAKEGARVTMQCLELGASDFVTKPFGSESAHLRTVSRKIVDYVTAYGRRYKLLRRTRRCLAMDTPVERPAGEEDLNCLDTQERASLPSVCARAPARDRASYTITPTEGARQTRIVPLRESGALQIIAIGVSTGGPSALRHIFAQLDADLPQPVVVVQHMPAGFTREFAYSLNQVCALEVKEAQEGDLVRRGRVLIAPGDRHLTVERRSLATVAHINSDEPENGHRPSVDVLFESVARHFENRALGILMTGMGRDGAAQLARLYTEGSRTIAQDADSCIVYGMPRVACELGAVGEQVSLDDMAATINRYGKVFASS</sequence>
<feature type="domain" description="CheB-type methylesterase" evidence="7">
    <location>
        <begin position="204"/>
        <end position="393"/>
    </location>
</feature>
<comment type="function">
    <text evidence="3">Involved in chemotaxis. Part of a chemotaxis signal transduction system that modulates chemotaxis in response to various stimuli. Catalyzes the demethylation of specific methylglutamate residues introduced into the chemoreceptors (methyl-accepting chemotaxis proteins or MCP) by CheR. Also mediates the irreversible deamidation of specific glutamine residues to glutamic acid.</text>
</comment>